<dbReference type="FunCoup" id="A0A2K3DEZ8">
    <property type="interactions" value="1896"/>
</dbReference>
<keyword evidence="5 10" id="KW-0547">Nucleotide-binding</keyword>
<dbReference type="GO" id="GO:0031929">
    <property type="term" value="P:TOR signaling"/>
    <property type="evidence" value="ECO:0000318"/>
    <property type="project" value="GO_Central"/>
</dbReference>
<dbReference type="GO" id="GO:0005524">
    <property type="term" value="F:ATP binding"/>
    <property type="evidence" value="ECO:0007669"/>
    <property type="project" value="UniProtKB-KW"/>
</dbReference>
<comment type="catalytic activity">
    <reaction evidence="9">
        <text>L-seryl-[protein] + ATP = O-phospho-L-seryl-[protein] + ADP + H(+)</text>
        <dbReference type="Rhea" id="RHEA:17989"/>
        <dbReference type="Rhea" id="RHEA-COMP:9863"/>
        <dbReference type="Rhea" id="RHEA-COMP:11604"/>
        <dbReference type="ChEBI" id="CHEBI:15378"/>
        <dbReference type="ChEBI" id="CHEBI:29999"/>
        <dbReference type="ChEBI" id="CHEBI:30616"/>
        <dbReference type="ChEBI" id="CHEBI:83421"/>
        <dbReference type="ChEBI" id="CHEBI:456216"/>
        <dbReference type="EC" id="2.7.11.1"/>
    </reaction>
</comment>
<dbReference type="InParanoid" id="A0A2K3DEZ8"/>
<dbReference type="GO" id="GO:0106310">
    <property type="term" value="F:protein serine kinase activity"/>
    <property type="evidence" value="ECO:0007669"/>
    <property type="project" value="RHEA"/>
</dbReference>
<dbReference type="FunFam" id="3.30.1010.10:FF:000006">
    <property type="entry name" value="Serine/threonine-protein kinase TOR"/>
    <property type="match status" value="1"/>
</dbReference>
<reference evidence="15 16" key="1">
    <citation type="journal article" date="2007" name="Science">
        <title>The Chlamydomonas genome reveals the evolution of key animal and plant functions.</title>
        <authorList>
            <person name="Merchant S.S."/>
            <person name="Prochnik S.E."/>
            <person name="Vallon O."/>
            <person name="Harris E.H."/>
            <person name="Karpowicz S.J."/>
            <person name="Witman G.B."/>
            <person name="Terry A."/>
            <person name="Salamov A."/>
            <person name="Fritz-Laylin L.K."/>
            <person name="Marechal-Drouard L."/>
            <person name="Marshall W.F."/>
            <person name="Qu L.H."/>
            <person name="Nelson D.R."/>
            <person name="Sanderfoot A.A."/>
            <person name="Spalding M.H."/>
            <person name="Kapitonov V.V."/>
            <person name="Ren Q."/>
            <person name="Ferris P."/>
            <person name="Lindquist E."/>
            <person name="Shapiro H."/>
            <person name="Lucas S.M."/>
            <person name="Grimwood J."/>
            <person name="Schmutz J."/>
            <person name="Cardol P."/>
            <person name="Cerutti H."/>
            <person name="Chanfreau G."/>
            <person name="Chen C.L."/>
            <person name="Cognat V."/>
            <person name="Croft M.T."/>
            <person name="Dent R."/>
            <person name="Dutcher S."/>
            <person name="Fernandez E."/>
            <person name="Fukuzawa H."/>
            <person name="Gonzalez-Ballester D."/>
            <person name="Gonzalez-Halphen D."/>
            <person name="Hallmann A."/>
            <person name="Hanikenne M."/>
            <person name="Hippler M."/>
            <person name="Inwood W."/>
            <person name="Jabbari K."/>
            <person name="Kalanon M."/>
            <person name="Kuras R."/>
            <person name="Lefebvre P.A."/>
            <person name="Lemaire S.D."/>
            <person name="Lobanov A.V."/>
            <person name="Lohr M."/>
            <person name="Manuell A."/>
            <person name="Meier I."/>
            <person name="Mets L."/>
            <person name="Mittag M."/>
            <person name="Mittelmeier T."/>
            <person name="Moroney J.V."/>
            <person name="Moseley J."/>
            <person name="Napoli C."/>
            <person name="Nedelcu A.M."/>
            <person name="Niyogi K."/>
            <person name="Novoselov S.V."/>
            <person name="Paulsen I.T."/>
            <person name="Pazour G."/>
            <person name="Purton S."/>
            <person name="Ral J.P."/>
            <person name="Riano-Pachon D.M."/>
            <person name="Riekhof W."/>
            <person name="Rymarquis L."/>
            <person name="Schroda M."/>
            <person name="Stern D."/>
            <person name="Umen J."/>
            <person name="Willows R."/>
            <person name="Wilson N."/>
            <person name="Zimmer S.L."/>
            <person name="Allmer J."/>
            <person name="Balk J."/>
            <person name="Bisova K."/>
            <person name="Chen C.J."/>
            <person name="Elias M."/>
            <person name="Gendler K."/>
            <person name="Hauser C."/>
            <person name="Lamb M.R."/>
            <person name="Ledford H."/>
            <person name="Long J.C."/>
            <person name="Minagawa J."/>
            <person name="Page M.D."/>
            <person name="Pan J."/>
            <person name="Pootakham W."/>
            <person name="Roje S."/>
            <person name="Rose A."/>
            <person name="Stahlberg E."/>
            <person name="Terauchi A.M."/>
            <person name="Yang P."/>
            <person name="Ball S."/>
            <person name="Bowler C."/>
            <person name="Dieckmann C.L."/>
            <person name="Gladyshev V.N."/>
            <person name="Green P."/>
            <person name="Jorgensen R."/>
            <person name="Mayfield S."/>
            <person name="Mueller-Roeber B."/>
            <person name="Rajamani S."/>
            <person name="Sayre R.T."/>
            <person name="Brokstein P."/>
            <person name="Dubchak I."/>
            <person name="Goodstein D."/>
            <person name="Hornick L."/>
            <person name="Huang Y.W."/>
            <person name="Jhaveri J."/>
            <person name="Luo Y."/>
            <person name="Martinez D."/>
            <person name="Ngau W.C."/>
            <person name="Otillar B."/>
            <person name="Poliakov A."/>
            <person name="Porter A."/>
            <person name="Szajkowski L."/>
            <person name="Werner G."/>
            <person name="Zhou K."/>
            <person name="Grigoriev I.V."/>
            <person name="Rokhsar D.S."/>
            <person name="Grossman A.R."/>
        </authorList>
    </citation>
    <scope>NUCLEOTIDE SEQUENCE [LARGE SCALE GENOMIC DNA]</scope>
    <source>
        <strain evidence="16">CC-503</strain>
    </source>
</reference>
<dbReference type="Gene3D" id="1.25.10.10">
    <property type="entry name" value="Leucine-rich Repeat Variant"/>
    <property type="match status" value="5"/>
</dbReference>
<dbReference type="GO" id="GO:0005737">
    <property type="term" value="C:cytoplasm"/>
    <property type="evidence" value="ECO:0000318"/>
    <property type="project" value="GO_Central"/>
</dbReference>
<dbReference type="Pfam" id="PF23593">
    <property type="entry name" value="HEAT_ATR"/>
    <property type="match status" value="1"/>
</dbReference>
<dbReference type="InterPro" id="IPR026683">
    <property type="entry name" value="TOR_cat"/>
</dbReference>
<keyword evidence="3 10" id="KW-0808">Transferase</keyword>
<feature type="compositionally biased region" description="Gly residues" evidence="11">
    <location>
        <begin position="957"/>
        <end position="997"/>
    </location>
</feature>
<dbReference type="PROSITE" id="PS00915">
    <property type="entry name" value="PI3_4_KINASE_1"/>
    <property type="match status" value="1"/>
</dbReference>
<gene>
    <name evidence="15" type="ORF">CHLRE_09g400553v5</name>
</gene>
<dbReference type="PROSITE" id="PS00916">
    <property type="entry name" value="PI3_4_KINASE_2"/>
    <property type="match status" value="1"/>
</dbReference>
<feature type="region of interest" description="Disordered" evidence="11">
    <location>
        <begin position="2553"/>
        <end position="2606"/>
    </location>
</feature>
<dbReference type="SUPFAM" id="SSF47212">
    <property type="entry name" value="FKBP12-rapamycin-binding domain of FKBP-rapamycin-associated protein (FRAP)"/>
    <property type="match status" value="1"/>
</dbReference>
<evidence type="ECO:0000256" key="11">
    <source>
        <dbReference type="SAM" id="MobiDB-lite"/>
    </source>
</evidence>
<dbReference type="InterPro" id="IPR036940">
    <property type="entry name" value="PI3/4_kinase_cat_sf"/>
</dbReference>
<keyword evidence="16" id="KW-1185">Reference proteome</keyword>
<dbReference type="PROSITE" id="PS51190">
    <property type="entry name" value="FATC"/>
    <property type="match status" value="1"/>
</dbReference>
<keyword evidence="2 10" id="KW-0723">Serine/threonine-protein kinase</keyword>
<dbReference type="Pfam" id="PF11865">
    <property type="entry name" value="mTOR_dom"/>
    <property type="match status" value="1"/>
</dbReference>
<dbReference type="Gramene" id="PNW79097">
    <property type="protein sequence ID" value="PNW79097"/>
    <property type="gene ID" value="CHLRE_09g400553v5"/>
</dbReference>
<dbReference type="SMART" id="SM01346">
    <property type="entry name" value="DUF3385"/>
    <property type="match status" value="1"/>
</dbReference>
<feature type="compositionally biased region" description="Gly residues" evidence="11">
    <location>
        <begin position="2556"/>
        <end position="2593"/>
    </location>
</feature>
<evidence type="ECO:0000259" key="14">
    <source>
        <dbReference type="PROSITE" id="PS51190"/>
    </source>
</evidence>
<evidence type="ECO:0000259" key="12">
    <source>
        <dbReference type="PROSITE" id="PS50290"/>
    </source>
</evidence>
<keyword evidence="6 10" id="KW-0418">Kinase</keyword>
<dbReference type="InterPro" id="IPR009076">
    <property type="entry name" value="FRB_dom"/>
</dbReference>
<dbReference type="Pfam" id="PF02259">
    <property type="entry name" value="FAT"/>
    <property type="match status" value="1"/>
</dbReference>
<dbReference type="PROSITE" id="PS50290">
    <property type="entry name" value="PI3_4_KINASE_3"/>
    <property type="match status" value="1"/>
</dbReference>
<dbReference type="OrthoDB" id="381190at2759"/>
<dbReference type="SMART" id="SM00146">
    <property type="entry name" value="PI3Kc"/>
    <property type="match status" value="1"/>
</dbReference>
<dbReference type="SMR" id="A0A2K3DEZ8"/>
<dbReference type="STRING" id="3055.A0A2K3DEZ8"/>
<dbReference type="Pfam" id="PF00454">
    <property type="entry name" value="PI3_PI4_kinase"/>
    <property type="match status" value="1"/>
</dbReference>
<evidence type="ECO:0000256" key="7">
    <source>
        <dbReference type="ARBA" id="ARBA00022840"/>
    </source>
</evidence>
<dbReference type="InterPro" id="IPR014009">
    <property type="entry name" value="PIK_FAT"/>
</dbReference>
<dbReference type="Proteomes" id="UP000006906">
    <property type="component" value="Chromosome 9"/>
</dbReference>
<organism evidence="15 16">
    <name type="scientific">Chlamydomonas reinhardtii</name>
    <name type="common">Chlamydomonas smithii</name>
    <dbReference type="NCBI Taxonomy" id="3055"/>
    <lineage>
        <taxon>Eukaryota</taxon>
        <taxon>Viridiplantae</taxon>
        <taxon>Chlorophyta</taxon>
        <taxon>core chlorophytes</taxon>
        <taxon>Chlorophyceae</taxon>
        <taxon>CS clade</taxon>
        <taxon>Chlamydomonadales</taxon>
        <taxon>Chlamydomonadaceae</taxon>
        <taxon>Chlamydomonas</taxon>
    </lineage>
</organism>
<dbReference type="InterPro" id="IPR011989">
    <property type="entry name" value="ARM-like"/>
</dbReference>
<dbReference type="FunFam" id="1.20.120.150:FF:000001">
    <property type="entry name" value="Serine/threonine-protein kinase TOR"/>
    <property type="match status" value="1"/>
</dbReference>
<dbReference type="GO" id="GO:0005634">
    <property type="term" value="C:nucleus"/>
    <property type="evidence" value="ECO:0000318"/>
    <property type="project" value="GO_Central"/>
</dbReference>
<dbReference type="InterPro" id="IPR024585">
    <property type="entry name" value="mTOR_dom"/>
</dbReference>
<name>A0A2K3DEZ8_CHLRE</name>
<dbReference type="InterPro" id="IPR050517">
    <property type="entry name" value="DDR_Repair_Kinase"/>
</dbReference>
<dbReference type="InterPro" id="IPR036738">
    <property type="entry name" value="FRB_sf"/>
</dbReference>
<dbReference type="InterPro" id="IPR003152">
    <property type="entry name" value="FATC_dom"/>
</dbReference>
<feature type="domain" description="PI3K/PI4K catalytic" evidence="12">
    <location>
        <begin position="2265"/>
        <end position="2577"/>
    </location>
</feature>
<dbReference type="Gene3D" id="1.10.1070.11">
    <property type="entry name" value="Phosphatidylinositol 3-/4-kinase, catalytic domain"/>
    <property type="match status" value="1"/>
</dbReference>
<dbReference type="Gene3D" id="3.30.1010.10">
    <property type="entry name" value="Phosphatidylinositol 3-kinase Catalytic Subunit, Chain A, domain 4"/>
    <property type="match status" value="1"/>
</dbReference>
<protein>
    <recommendedName>
        <fullName evidence="10">Serine/threonine-protein kinase TOR</fullName>
        <ecNumber evidence="10">2.7.11.1</ecNumber>
    </recommendedName>
</protein>
<dbReference type="GO" id="GO:0016242">
    <property type="term" value="P:negative regulation of macroautophagy"/>
    <property type="evidence" value="ECO:0000318"/>
    <property type="project" value="GO_Central"/>
</dbReference>
<dbReference type="CDD" id="cd05169">
    <property type="entry name" value="PIKKc_TOR"/>
    <property type="match status" value="1"/>
</dbReference>
<dbReference type="Gene3D" id="1.20.120.150">
    <property type="entry name" value="FKBP12-rapamycin binding domain"/>
    <property type="match status" value="1"/>
</dbReference>
<comment type="similarity">
    <text evidence="1 10">Belongs to the PI3/PI4-kinase family.</text>
</comment>
<feature type="region of interest" description="Disordered" evidence="11">
    <location>
        <begin position="1872"/>
        <end position="1905"/>
    </location>
</feature>
<dbReference type="GO" id="GO:0004674">
    <property type="term" value="F:protein serine/threonine kinase activity"/>
    <property type="evidence" value="ECO:0000318"/>
    <property type="project" value="GO_Central"/>
</dbReference>
<dbReference type="PANTHER" id="PTHR11139:SF9">
    <property type="entry name" value="SERINE_THREONINE-PROTEIN KINASE MTOR"/>
    <property type="match status" value="1"/>
</dbReference>
<accession>A0A2K3DEZ8</accession>
<dbReference type="Pfam" id="PF02260">
    <property type="entry name" value="FATC"/>
    <property type="match status" value="1"/>
</dbReference>
<feature type="compositionally biased region" description="Low complexity" evidence="11">
    <location>
        <begin position="1872"/>
        <end position="1902"/>
    </location>
</feature>
<dbReference type="InterPro" id="IPR057564">
    <property type="entry name" value="HEAT_ATR"/>
</dbReference>
<evidence type="ECO:0000313" key="16">
    <source>
        <dbReference type="Proteomes" id="UP000006906"/>
    </source>
</evidence>
<dbReference type="SMART" id="SM01343">
    <property type="entry name" value="FATC"/>
    <property type="match status" value="1"/>
</dbReference>
<dbReference type="InterPro" id="IPR016024">
    <property type="entry name" value="ARM-type_fold"/>
</dbReference>
<dbReference type="SUPFAM" id="SSF56112">
    <property type="entry name" value="Protein kinase-like (PK-like)"/>
    <property type="match status" value="1"/>
</dbReference>
<dbReference type="FunFam" id="1.10.1070.11:FF:000029">
    <property type="entry name" value="Serine/threonine-protein kinase TOR"/>
    <property type="match status" value="1"/>
</dbReference>
<dbReference type="GO" id="GO:0044877">
    <property type="term" value="F:protein-containing complex binding"/>
    <property type="evidence" value="ECO:0007669"/>
    <property type="project" value="InterPro"/>
</dbReference>
<dbReference type="InterPro" id="IPR000403">
    <property type="entry name" value="PI3/4_kinase_cat_dom"/>
</dbReference>
<dbReference type="SUPFAM" id="SSF48371">
    <property type="entry name" value="ARM repeat"/>
    <property type="match status" value="1"/>
</dbReference>
<dbReference type="Pfam" id="PF08771">
    <property type="entry name" value="FRB_dom"/>
    <property type="match status" value="1"/>
</dbReference>
<evidence type="ECO:0000256" key="1">
    <source>
        <dbReference type="ARBA" id="ARBA00011031"/>
    </source>
</evidence>
<dbReference type="KEGG" id="cre:CHLRE_09g400553v5"/>
<evidence type="ECO:0000256" key="2">
    <source>
        <dbReference type="ARBA" id="ARBA00022527"/>
    </source>
</evidence>
<dbReference type="GO" id="GO:0038201">
    <property type="term" value="C:TOR complex"/>
    <property type="evidence" value="ECO:0000318"/>
    <property type="project" value="GO_Central"/>
</dbReference>
<evidence type="ECO:0000256" key="10">
    <source>
        <dbReference type="RuleBase" id="RU364109"/>
    </source>
</evidence>
<dbReference type="EMBL" id="CM008970">
    <property type="protein sequence ID" value="PNW79097.1"/>
    <property type="molecule type" value="Genomic_DNA"/>
</dbReference>
<dbReference type="RefSeq" id="XP_042921379.1">
    <property type="nucleotide sequence ID" value="XM_043065993.1"/>
</dbReference>
<keyword evidence="7 10" id="KW-0067">ATP-binding</keyword>
<dbReference type="InterPro" id="IPR011009">
    <property type="entry name" value="Kinase-like_dom_sf"/>
</dbReference>
<dbReference type="SMART" id="SM01345">
    <property type="entry name" value="Rapamycin_bind"/>
    <property type="match status" value="1"/>
</dbReference>
<evidence type="ECO:0000256" key="8">
    <source>
        <dbReference type="ARBA" id="ARBA00047899"/>
    </source>
</evidence>
<dbReference type="InterPro" id="IPR018936">
    <property type="entry name" value="PI3/4_kinase_CS"/>
</dbReference>
<evidence type="ECO:0000256" key="5">
    <source>
        <dbReference type="ARBA" id="ARBA00022741"/>
    </source>
</evidence>
<evidence type="ECO:0000256" key="4">
    <source>
        <dbReference type="ARBA" id="ARBA00022737"/>
    </source>
</evidence>
<keyword evidence="4" id="KW-0677">Repeat</keyword>
<dbReference type="GeneID" id="5723145"/>
<dbReference type="InterPro" id="IPR003151">
    <property type="entry name" value="PIK-rel_kinase_FAT"/>
</dbReference>
<evidence type="ECO:0000256" key="3">
    <source>
        <dbReference type="ARBA" id="ARBA00022679"/>
    </source>
</evidence>
<sequence length="2691" mass="291232">MMLSGVGPVPTKPAFKAGGDTLSRHLEELCRSGAWERRHKDGDKALLEYIEAEARDLSVEAFGRLMTDVYQRIGNMLLKGNDITRRMGGVLAIDELIDVKLSGDDAAKTARLSGLLSRVLEESEDPVLSESASHTLGHLVRSGGAMTSDIVEKEIRRSLAWCDPRNEPNESRRLTALLVLTEAAESAPAVFNVHVKSFIDAVWFPLRDAKQHIREAAVRALKACLCLVEKRETRYRVQWYYKLHEQTMRGMKRDHRTGALPSPESIHGSLLALAELLQHTGEFMLARYKEVVENVFRYKDSKEKNIRRAVIHLLPRMAAFSPERFASEYLARAIAFLLIVLKNPPERGAAFAALADMAAALARVNCAADTLTSKQSTGFEGCLSPIYVAIREALSAPPAARAAARPRPATCYEALQCVGMLAVALGPLWRPYAAALVEAMVLTGVSEVLVQALTQVANALPELLEDIQYQLLDLLSLVLSKRPFNSSTTQPKFAALSAAIAAGELQGNALTKLALQTLGTFDLGGIQLLEFMRDHILAYTDDPDKEIRQAAVLAACRVLERHAAASASAASAAAAAAGGPPGGARAVAAAANQGAAAAVWHTRVVERCVGRLLVVAVADPSERVRKEVLRALVATTALDDYLAQADCLRALFVGMNDESVAVRGLAIRLVGRLAERNPAHVNPALRKHLLQLLHDMEFSPDNRAREESAFLLEVLITAAARLIMPYVSPIQKALVSKLRGGSGPGILPTGLGGALPLGPAGSSNTAALGSVPSAAGSVLGGSTLLLGGGGGKELGGGGGGLSGISGGVGGGGGKAKAAALQRDLVNENNVIKTVLSTLGALAEVSGTTFRPFISEVMPLVIEAIQDNSDGRRRVVAVKTLGFIVSSCGNVMGPYLEYPQLLSVLLRMLHEGHPAQRREVIKVLGIIGALDPHTHKLNQASLSGEGKLEKEGVRPLRHGGGGAGGAGGGAGGGGVGGGVAGDSNDGGMGPGDDGGPGGDLLPSSGLVTSSEDYYPTVAINALMRVLRDPALASQHLAVIRALAAIFRALQLSVVPYLPKVLPILLGVLRGGDEALREEILASLRALVGYVRQHMRRFLPDLTQLVHEFWPAAPRTCLALIADLGMALRDDIRQYVPELLPKFVAVFSEAERAGSWDLVRPALGALESLGSAVDDSLHLLLPSMVRLISPAASSTPAEVRRAALRSLRRLIPRMQLGGYASAVLHPLIKVLDGHSDEQLRRDALDTICAVAVCLGPEFAIFVPTIRKACQRHRLHHEWFDRLAGKVCAVSPPCMSDAEDWEGAGGAASGAGSAGAAGGWAVEIDLLARMQAEGGGALGGQPPVPPGPDGGPSAKLPVNAAVLRRAWESSHRVTKEDWAEWMRNFAVELLKESPSPALRACHGLAQVHPSMARELFAAGFVSCWAELEQGLQEQLVRSLEAALASPTIPPETVTALLNLAEFMEHDDKRLPLDTRTLGALAEKCHAFAKALHYKELEFQTSPQSAIEALIHINNQLRQPEAAVGVLAYAQKHLHMELKEGWYEKLCRWDEALDAYERRLLKEAPGSMEYHTALLGKMRCLASLAEWENLSNLCRTEWRKSEPHVRREMALIAAHAAWHMGAWDEMAMYVDTVDNPEAVGPNSHTPTGAFLRAVLCVRANQFEAARTHVERTRELMVTDLAALVGESYERAYTDMVRVQQLAELEEVCAYKQALDRRAADPGGSEARIGFIQQLWRDRLRGVQRHVEVWQSLFSIRSLVVPMAQDVDNWLKFASLCRKSGRSRQAYRMLLQLLRYNPMNITQAGNPGYGAGSGAPHVMLAFLKHLWTQGNRTEAYNRIKDLVRELQANAVPPAAAAAAATAAAAAAAAAAANGGPAAAAPGARGSVPPAPGSAAAAAAAGSSAGGPRWLDRPQASLNGRAFLRLGIWQWAMNDKLDNPGVIAENLASFRAATEHAPNWAKAWHQWALFNVAVSAHYSMRDENQAVSHVPPAVQGFFRSVALGQAAGDRTGNLQDILRLLTLWFNFGAYAEVRAALTEGFQLVSIDTWLLVIPQIIARIHTHNTDVRQLIHHLLVKIGRHHPQALMYPLLVATKSQSPARRQAAYSVLECIRQHSAALVEQAQLVSGELIRMAILWHEMWHEGLEEASRLYFGESNVEGMLNTLLPLHEMLEKAGPTTLKEIAFVQSYGRELSEAYEWLMKYKASRKEAELHQAWDLYYHVFKRINKQLHSLTTLELQYVSPALVRAQGLELAVPGTYIAGEPLVTIAAFAPQLHVISSKQRPRKLTIHGGDGAEYMFLLKGHEDLRQDERVMQLFGLVNTMLAHDRITAERDLSIARYAVIPLSPNSGLIGWVPNCDTLHALIREYREARKIPLNWEHRLMLGMAPDYDHLTVIQKVEVFEYALDSTSGEDLHKVLWLKSRNSEVWLDRRTNYTRSAAVMSMVGYILGLGDRHPSNLMLDRYSGKLLHIDFGDCFEASMNREKFPEKVPFRLTRMMIKAMEVSGIEGNFRTTCENVMRVLRSNKESVTAMLEAFVHDPLINWRLLNTTEAATEAALARTDGGGGGGGHMDGPGGHPGGRDALGGGGGGAGGGGGGDPGAMPSPPRRETREKELKEAFVNLGDANEVLNTRAVEVMKRMSDKLMGRDYAPELCVGGGSGASGMEPDSVPAQVGRLINMAVNHENLCQSYIGWCPFW</sequence>
<evidence type="ECO:0000313" key="15">
    <source>
        <dbReference type="EMBL" id="PNW79097.1"/>
    </source>
</evidence>
<dbReference type="ExpressionAtlas" id="A0A2K3DEZ8">
    <property type="expression patterns" value="baseline"/>
</dbReference>
<evidence type="ECO:0000256" key="9">
    <source>
        <dbReference type="ARBA" id="ARBA00048679"/>
    </source>
</evidence>
<dbReference type="PANTHER" id="PTHR11139">
    <property type="entry name" value="ATAXIA TELANGIECTASIA MUTATED ATM -RELATED"/>
    <property type="match status" value="1"/>
</dbReference>
<feature type="region of interest" description="Disordered" evidence="11">
    <location>
        <begin position="938"/>
        <end position="1001"/>
    </location>
</feature>
<proteinExistence type="inferred from homology"/>
<evidence type="ECO:0000259" key="13">
    <source>
        <dbReference type="PROSITE" id="PS51189"/>
    </source>
</evidence>
<feature type="domain" description="FATC" evidence="14">
    <location>
        <begin position="2659"/>
        <end position="2691"/>
    </location>
</feature>
<comment type="catalytic activity">
    <reaction evidence="8 10">
        <text>L-threonyl-[protein] + ATP = O-phospho-L-threonyl-[protein] + ADP + H(+)</text>
        <dbReference type="Rhea" id="RHEA:46608"/>
        <dbReference type="Rhea" id="RHEA-COMP:11060"/>
        <dbReference type="Rhea" id="RHEA-COMP:11605"/>
        <dbReference type="ChEBI" id="CHEBI:15378"/>
        <dbReference type="ChEBI" id="CHEBI:30013"/>
        <dbReference type="ChEBI" id="CHEBI:30616"/>
        <dbReference type="ChEBI" id="CHEBI:61977"/>
        <dbReference type="ChEBI" id="CHEBI:456216"/>
        <dbReference type="EC" id="2.7.11.1"/>
    </reaction>
</comment>
<evidence type="ECO:0000256" key="6">
    <source>
        <dbReference type="ARBA" id="ARBA00022777"/>
    </source>
</evidence>
<dbReference type="EC" id="2.7.11.1" evidence="10"/>
<feature type="domain" description="FAT" evidence="13">
    <location>
        <begin position="1473"/>
        <end position="2090"/>
    </location>
</feature>
<dbReference type="PROSITE" id="PS51189">
    <property type="entry name" value="FAT"/>
    <property type="match status" value="1"/>
</dbReference>